<feature type="region of interest" description="Disordered" evidence="1">
    <location>
        <begin position="255"/>
        <end position="274"/>
    </location>
</feature>
<dbReference type="WBParaSite" id="maker-unitig_28890-snap-gene-0.1-mRNA-1">
    <property type="protein sequence ID" value="maker-unitig_28890-snap-gene-0.1-mRNA-1"/>
    <property type="gene ID" value="maker-unitig_28890-snap-gene-0.1"/>
</dbReference>
<keyword evidence="2" id="KW-1185">Reference proteome</keyword>
<feature type="region of interest" description="Disordered" evidence="1">
    <location>
        <begin position="128"/>
        <end position="188"/>
    </location>
</feature>
<feature type="compositionally biased region" description="Basic and acidic residues" evidence="1">
    <location>
        <begin position="474"/>
        <end position="490"/>
    </location>
</feature>
<feature type="compositionally biased region" description="Basic residues" evidence="1">
    <location>
        <begin position="161"/>
        <end position="171"/>
    </location>
</feature>
<feature type="compositionally biased region" description="Basic and acidic residues" evidence="1">
    <location>
        <begin position="428"/>
        <end position="439"/>
    </location>
</feature>
<feature type="compositionally biased region" description="Low complexity" evidence="1">
    <location>
        <begin position="363"/>
        <end position="373"/>
    </location>
</feature>
<sequence>HGRSGRSARQRASPPLQVDTRGFGGGAVLKRQLLRLERLMNILLNERDVSEYESRIKALSPPVAGGVKQCCSKQLKNPRLQGPTASAGTGTASPNRAYDKNIARLEKDYTPGRKRDFVRVGVGLGLTGRRSGQVGNKRRQPRRHPRRTAAASSESIDGYFRKLRPSQKHRSTASPSVGSQLQRGHRAPKTAFRLIEAVEEGVRNDAVSEQLPNKQLPPLLEHRARSRRTASMTEEIEAARFRVVVHIPPRQQAVAASYPTAPPPAAASVSGGKSRRVATQLAPAPTQRIFEDDEASRRRLRRLLLAAASARRVLDSRDRQRAVQLRAKFPSVSEPEPDQRRHEEAEEAFGVQEPQSTRKKTPTTKTITRMHPTSARTPRTHSRCELLRINEEYSFPQATTRNWPAPAAAEVAGPKAGLVWRLNRVPEEQAARTKKKTNDEESCMSARTIIGVSDHTQRGQRTTANSVPSTRASRRPEQDSAKRETVERRSAVGSHGCLDEGYVGRGTSWMFAEAGSGSVWSIDDRNEDRLPRLLNERLCRCPRRSATSDARLVPSSKLRSSAAKCRCGPPPKPGRAFAVGIHQLVTDEKTAGSRPAAAAGQPLPAGADSSEASIRWGLMRRPRPTAAVGPADWEPPERTRYFLRPRFRRAPAPSDEAELVEAFRQPRWPAWPAFAGCPQRSSPADTFAPSATPPAHAGKLQALVFLLKSSPRRAGLG</sequence>
<reference evidence="3" key="1">
    <citation type="submission" date="2016-11" db="UniProtKB">
        <authorList>
            <consortium name="WormBaseParasite"/>
        </authorList>
    </citation>
    <scope>IDENTIFICATION</scope>
</reference>
<feature type="compositionally biased region" description="Basic residues" evidence="1">
    <location>
        <begin position="136"/>
        <end position="147"/>
    </location>
</feature>
<protein>
    <submittedName>
        <fullName evidence="3">INCENP_ARK-bind domain-containing protein</fullName>
    </submittedName>
</protein>
<dbReference type="AlphaFoldDB" id="A0A1I8FC37"/>
<evidence type="ECO:0000256" key="1">
    <source>
        <dbReference type="SAM" id="MobiDB-lite"/>
    </source>
</evidence>
<proteinExistence type="predicted"/>
<evidence type="ECO:0000313" key="3">
    <source>
        <dbReference type="WBParaSite" id="maker-unitig_28890-snap-gene-0.1-mRNA-1"/>
    </source>
</evidence>
<evidence type="ECO:0000313" key="2">
    <source>
        <dbReference type="Proteomes" id="UP000095280"/>
    </source>
</evidence>
<feature type="compositionally biased region" description="Low complexity" evidence="1">
    <location>
        <begin position="595"/>
        <end position="607"/>
    </location>
</feature>
<feature type="region of interest" description="Disordered" evidence="1">
    <location>
        <begin position="589"/>
        <end position="610"/>
    </location>
</feature>
<feature type="region of interest" description="Disordered" evidence="1">
    <location>
        <begin position="329"/>
        <end position="381"/>
    </location>
</feature>
<feature type="region of interest" description="Disordered" evidence="1">
    <location>
        <begin position="428"/>
        <end position="492"/>
    </location>
</feature>
<accession>A0A1I8FC37</accession>
<feature type="compositionally biased region" description="Polar residues" evidence="1">
    <location>
        <begin position="459"/>
        <end position="471"/>
    </location>
</feature>
<name>A0A1I8FC37_9PLAT</name>
<organism evidence="2 3">
    <name type="scientific">Macrostomum lignano</name>
    <dbReference type="NCBI Taxonomy" id="282301"/>
    <lineage>
        <taxon>Eukaryota</taxon>
        <taxon>Metazoa</taxon>
        <taxon>Spiralia</taxon>
        <taxon>Lophotrochozoa</taxon>
        <taxon>Platyhelminthes</taxon>
        <taxon>Rhabditophora</taxon>
        <taxon>Macrostomorpha</taxon>
        <taxon>Macrostomida</taxon>
        <taxon>Macrostomidae</taxon>
        <taxon>Macrostomum</taxon>
    </lineage>
</organism>
<dbReference type="Proteomes" id="UP000095280">
    <property type="component" value="Unplaced"/>
</dbReference>
<feature type="compositionally biased region" description="Polar residues" evidence="1">
    <location>
        <begin position="172"/>
        <end position="182"/>
    </location>
</feature>